<organism evidence="2 3">
    <name type="scientific">Megalops atlanticus</name>
    <name type="common">Tarpon</name>
    <name type="synonym">Clupea gigantea</name>
    <dbReference type="NCBI Taxonomy" id="7932"/>
    <lineage>
        <taxon>Eukaryota</taxon>
        <taxon>Metazoa</taxon>
        <taxon>Chordata</taxon>
        <taxon>Craniata</taxon>
        <taxon>Vertebrata</taxon>
        <taxon>Euteleostomi</taxon>
        <taxon>Actinopterygii</taxon>
        <taxon>Neopterygii</taxon>
        <taxon>Teleostei</taxon>
        <taxon>Elopiformes</taxon>
        <taxon>Megalopidae</taxon>
        <taxon>Megalops</taxon>
    </lineage>
</organism>
<evidence type="ECO:0000256" key="1">
    <source>
        <dbReference type="SAM" id="MobiDB-lite"/>
    </source>
</evidence>
<comment type="caution">
    <text evidence="2">The sequence shown here is derived from an EMBL/GenBank/DDBJ whole genome shotgun (WGS) entry which is preliminary data.</text>
</comment>
<proteinExistence type="predicted"/>
<dbReference type="AlphaFoldDB" id="A0A9D3PS43"/>
<evidence type="ECO:0000313" key="2">
    <source>
        <dbReference type="EMBL" id="KAG7467194.1"/>
    </source>
</evidence>
<feature type="region of interest" description="Disordered" evidence="1">
    <location>
        <begin position="36"/>
        <end position="78"/>
    </location>
</feature>
<keyword evidence="3" id="KW-1185">Reference proteome</keyword>
<dbReference type="EMBL" id="JAFDVH010000012">
    <property type="protein sequence ID" value="KAG7467194.1"/>
    <property type="molecule type" value="Genomic_DNA"/>
</dbReference>
<gene>
    <name evidence="2" type="ORF">MATL_G00150820</name>
</gene>
<sequence length="78" mass="8183">MAKHGATCYVVRKIRASVAEGEEKEKPIFTPCSLAKEKKKEGSASGSEPQAAMLTPDPDVDTTASAAQLETSVQKCGS</sequence>
<dbReference type="OrthoDB" id="10605305at2759"/>
<evidence type="ECO:0000313" key="3">
    <source>
        <dbReference type="Proteomes" id="UP001046870"/>
    </source>
</evidence>
<name>A0A9D3PS43_MEGAT</name>
<dbReference type="Proteomes" id="UP001046870">
    <property type="component" value="Chromosome 12"/>
</dbReference>
<feature type="compositionally biased region" description="Polar residues" evidence="1">
    <location>
        <begin position="62"/>
        <end position="78"/>
    </location>
</feature>
<reference evidence="2" key="1">
    <citation type="submission" date="2021-01" db="EMBL/GenBank/DDBJ databases">
        <authorList>
            <person name="Zahm M."/>
            <person name="Roques C."/>
            <person name="Cabau C."/>
            <person name="Klopp C."/>
            <person name="Donnadieu C."/>
            <person name="Jouanno E."/>
            <person name="Lampietro C."/>
            <person name="Louis A."/>
            <person name="Herpin A."/>
            <person name="Echchiki A."/>
            <person name="Berthelot C."/>
            <person name="Parey E."/>
            <person name="Roest-Crollius H."/>
            <person name="Braasch I."/>
            <person name="Postlethwait J."/>
            <person name="Bobe J."/>
            <person name="Montfort J."/>
            <person name="Bouchez O."/>
            <person name="Begum T."/>
            <person name="Mejri S."/>
            <person name="Adams A."/>
            <person name="Chen W.-J."/>
            <person name="Guiguen Y."/>
        </authorList>
    </citation>
    <scope>NUCLEOTIDE SEQUENCE</scope>
    <source>
        <strain evidence="2">YG-15Mar2019-1</strain>
        <tissue evidence="2">Brain</tissue>
    </source>
</reference>
<protein>
    <submittedName>
        <fullName evidence="2">Uncharacterized protein</fullName>
    </submittedName>
</protein>
<accession>A0A9D3PS43</accession>